<evidence type="ECO:0000313" key="2">
    <source>
        <dbReference type="EMBL" id="CAG9079837.1"/>
    </source>
</evidence>
<sequence>MARGPGRDFRPEEVGPAPVLSNFSARPGPLLVRFVMASDGQIPFLDLAFSCQILLYLIVLRALARPQIFPPFQIAQSYKVKMLSKKEMSSHIIS</sequence>
<reference evidence="5" key="1">
    <citation type="submission" date="2016-11" db="UniProtKB">
        <authorList>
            <consortium name="WormBaseParasite"/>
        </authorList>
    </citation>
    <scope>IDENTIFICATION</scope>
</reference>
<dbReference type="Proteomes" id="UP000095284">
    <property type="component" value="Unplaced"/>
</dbReference>
<evidence type="ECO:0000313" key="1">
    <source>
        <dbReference type="EMBL" id="CAD5207995.1"/>
    </source>
</evidence>
<organism evidence="3 5">
    <name type="scientific">Bursaphelenchus xylophilus</name>
    <name type="common">Pinewood nematode worm</name>
    <name type="synonym">Aphelenchoides xylophilus</name>
    <dbReference type="NCBI Taxonomy" id="6326"/>
    <lineage>
        <taxon>Eukaryota</taxon>
        <taxon>Metazoa</taxon>
        <taxon>Ecdysozoa</taxon>
        <taxon>Nematoda</taxon>
        <taxon>Chromadorea</taxon>
        <taxon>Rhabditida</taxon>
        <taxon>Tylenchina</taxon>
        <taxon>Tylenchomorpha</taxon>
        <taxon>Aphelenchoidea</taxon>
        <taxon>Aphelenchoididae</taxon>
        <taxon>Bursaphelenchus</taxon>
    </lineage>
</organism>
<evidence type="ECO:0000313" key="4">
    <source>
        <dbReference type="Proteomes" id="UP000659654"/>
    </source>
</evidence>
<dbReference type="EMBL" id="CAJFDI010000001">
    <property type="protein sequence ID" value="CAD5207995.1"/>
    <property type="molecule type" value="Genomic_DNA"/>
</dbReference>
<keyword evidence="4" id="KW-1185">Reference proteome</keyword>
<dbReference type="WBParaSite" id="BXY_0871200.1">
    <property type="protein sequence ID" value="BXY_0871200.1"/>
    <property type="gene ID" value="BXY_0871200"/>
</dbReference>
<proteinExistence type="predicted"/>
<name>A0A1I7S6S4_BURXY</name>
<dbReference type="AlphaFoldDB" id="A0A1I7S6S4"/>
<accession>A0A1I7S6S4</accession>
<dbReference type="EMBL" id="CAJFCV020000001">
    <property type="protein sequence ID" value="CAG9079837.1"/>
    <property type="molecule type" value="Genomic_DNA"/>
</dbReference>
<protein>
    <submittedName>
        <fullName evidence="1">(pine wood nematode) hypothetical protein</fullName>
    </submittedName>
</protein>
<reference evidence="2" key="2">
    <citation type="submission" date="2020-08" db="EMBL/GenBank/DDBJ databases">
        <authorList>
            <person name="Kikuchi T."/>
        </authorList>
    </citation>
    <scope>NUCLEOTIDE SEQUENCE</scope>
    <source>
        <strain evidence="1">Ka4C1</strain>
    </source>
</reference>
<evidence type="ECO:0000313" key="3">
    <source>
        <dbReference type="Proteomes" id="UP000095284"/>
    </source>
</evidence>
<dbReference type="Proteomes" id="UP000582659">
    <property type="component" value="Unassembled WGS sequence"/>
</dbReference>
<evidence type="ECO:0000313" key="5">
    <source>
        <dbReference type="WBParaSite" id="BXY_0871200.1"/>
    </source>
</evidence>
<dbReference type="Proteomes" id="UP000659654">
    <property type="component" value="Unassembled WGS sequence"/>
</dbReference>
<gene>
    <name evidence="1" type="ORF">BXYJ_LOCUS231</name>
</gene>